<proteinExistence type="predicted"/>
<evidence type="ECO:0000313" key="1">
    <source>
        <dbReference type="Proteomes" id="UP000036681"/>
    </source>
</evidence>
<keyword evidence="1" id="KW-1185">Reference proteome</keyword>
<reference evidence="2" key="1">
    <citation type="submission" date="2017-02" db="UniProtKB">
        <authorList>
            <consortium name="WormBaseParasite"/>
        </authorList>
    </citation>
    <scope>IDENTIFICATION</scope>
</reference>
<dbReference type="AlphaFoldDB" id="A0A0M3IBG9"/>
<dbReference type="Proteomes" id="UP000036681">
    <property type="component" value="Unplaced"/>
</dbReference>
<organism evidence="1 2">
    <name type="scientific">Ascaris lumbricoides</name>
    <name type="common">Giant roundworm</name>
    <dbReference type="NCBI Taxonomy" id="6252"/>
    <lineage>
        <taxon>Eukaryota</taxon>
        <taxon>Metazoa</taxon>
        <taxon>Ecdysozoa</taxon>
        <taxon>Nematoda</taxon>
        <taxon>Chromadorea</taxon>
        <taxon>Rhabditida</taxon>
        <taxon>Spirurina</taxon>
        <taxon>Ascaridomorpha</taxon>
        <taxon>Ascaridoidea</taxon>
        <taxon>Ascarididae</taxon>
        <taxon>Ascaris</taxon>
    </lineage>
</organism>
<accession>A0A0M3IBG9</accession>
<evidence type="ECO:0000313" key="2">
    <source>
        <dbReference type="WBParaSite" id="ALUE_0001506501-mRNA-1"/>
    </source>
</evidence>
<name>A0A0M3IBG9_ASCLU</name>
<sequence length="57" mass="6531">MLNTGEDFHNMQHYSSGCVNRVEYSHTDIYTTPNKRGSIMDFLLKALNVDTGFSDRC</sequence>
<dbReference type="WBParaSite" id="ALUE_0001506501-mRNA-1">
    <property type="protein sequence ID" value="ALUE_0001506501-mRNA-1"/>
    <property type="gene ID" value="ALUE_0001506501"/>
</dbReference>
<protein>
    <submittedName>
        <fullName evidence="2">Peptidase M12A domain-containing protein</fullName>
    </submittedName>
</protein>